<sequence>MYMDVSDAQAGVSGLGVAFLFGFRTLQVGFEVFELGIWRERLISFCIAVLTGWRTA</sequence>
<dbReference type="AlphaFoldDB" id="A0A1N7IWB8"/>
<accession>A0A1N7IWB8</accession>
<protein>
    <submittedName>
        <fullName evidence="1">Uncharacterized protein</fullName>
    </submittedName>
</protein>
<keyword evidence="2" id="KW-1185">Reference proteome</keyword>
<gene>
    <name evidence="1" type="ORF">SAMN05421687_102354</name>
</gene>
<name>A0A1N7IWB8_9BACI</name>
<organism evidence="1 2">
    <name type="scientific">Salimicrobium flavidum</name>
    <dbReference type="NCBI Taxonomy" id="570947"/>
    <lineage>
        <taxon>Bacteria</taxon>
        <taxon>Bacillati</taxon>
        <taxon>Bacillota</taxon>
        <taxon>Bacilli</taxon>
        <taxon>Bacillales</taxon>
        <taxon>Bacillaceae</taxon>
        <taxon>Salimicrobium</taxon>
    </lineage>
</organism>
<evidence type="ECO:0000313" key="2">
    <source>
        <dbReference type="Proteomes" id="UP000187608"/>
    </source>
</evidence>
<reference evidence="2" key="1">
    <citation type="submission" date="2017-01" db="EMBL/GenBank/DDBJ databases">
        <authorList>
            <person name="Varghese N."/>
            <person name="Submissions S."/>
        </authorList>
    </citation>
    <scope>NUCLEOTIDE SEQUENCE [LARGE SCALE GENOMIC DNA]</scope>
    <source>
        <strain evidence="2">DSM 23127</strain>
    </source>
</reference>
<dbReference type="Proteomes" id="UP000187608">
    <property type="component" value="Unassembled WGS sequence"/>
</dbReference>
<dbReference type="STRING" id="570947.SAMN05421687_102354"/>
<proteinExistence type="predicted"/>
<dbReference type="EMBL" id="FTOC01000002">
    <property type="protein sequence ID" value="SIS41393.1"/>
    <property type="molecule type" value="Genomic_DNA"/>
</dbReference>
<evidence type="ECO:0000313" key="1">
    <source>
        <dbReference type="EMBL" id="SIS41393.1"/>
    </source>
</evidence>